<dbReference type="GO" id="GO:0008360">
    <property type="term" value="P:regulation of cell shape"/>
    <property type="evidence" value="ECO:0007669"/>
    <property type="project" value="UniProtKB-KW"/>
</dbReference>
<name>A0A0D6ZAQ2_9BACI</name>
<comment type="catalytic activity">
    <reaction evidence="12">
        <text>Preferential cleavage: (Ac)2-L-Lys-D-Ala-|-D-Ala. Also transpeptidation of peptidyl-alanyl moieties that are N-acyl substituents of D-alanine.</text>
        <dbReference type="EC" id="3.4.16.4"/>
    </reaction>
</comment>
<comment type="pathway">
    <text evidence="2">Cell wall biogenesis; peptidoglycan biosynthesis.</text>
</comment>
<evidence type="ECO:0000256" key="8">
    <source>
        <dbReference type="ARBA" id="ARBA00022801"/>
    </source>
</evidence>
<evidence type="ECO:0000256" key="1">
    <source>
        <dbReference type="ARBA" id="ARBA00003217"/>
    </source>
</evidence>
<sequence length="443" mass="49023">MNRKQKQLSMFFAAFILTITTMFSGFSTEAEAAEGQLGIDAEAAMLIDADTGRVLYEKNSDVVLGVASMSKMMTEYMVLEAIKQGKLQWDQKVKINEYVYKLSGAPGLSNVGLTQGEDYTVKELYEAMAIHSGNAATVALAEVLSGTEKNHVEKMNKKAAELGLKDYKFVNSSGLNNSDLLGNYPAGSPEEENVMSARSMALLAYRLLQDYPDILKTASVPVLKFRDGREYKNFNWMLPGLIYQYDGVDGLKTGSTDFAGYGFTATAMRNGQRFISVVMKADSKDSRFAETRKIFDYAFSNFTKEELMENNFQIQDKKTLPVTKGKADSVKIQTDKAISMTIRNGEKDQYQPVLVLDKKKLTKDGELTAPIKQGEQVGYLTVKTNNEEKISFLTESGQKEIQVPVVAAESVEKANWFVLAMRGIGGFFGDLFGGAADTVKGWF</sequence>
<comment type="function">
    <text evidence="1">Removes C-terminal D-alanyl residues from sugar-peptide cell wall precursors.</text>
</comment>
<evidence type="ECO:0000256" key="6">
    <source>
        <dbReference type="ARBA" id="ARBA00022670"/>
    </source>
</evidence>
<dbReference type="EMBL" id="JXIQ01000034">
    <property type="protein sequence ID" value="KIY22869.1"/>
    <property type="molecule type" value="Genomic_DNA"/>
</dbReference>
<keyword evidence="7 16" id="KW-0732">Signal</keyword>
<dbReference type="GO" id="GO:0006508">
    <property type="term" value="P:proteolysis"/>
    <property type="evidence" value="ECO:0007669"/>
    <property type="project" value="UniProtKB-KW"/>
</dbReference>
<gene>
    <name evidence="18" type="ORF">UB32_06070</name>
</gene>
<dbReference type="InterPro" id="IPR037167">
    <property type="entry name" value="Peptidase_S11_C_sf"/>
</dbReference>
<feature type="active site" description="Proton acceptor" evidence="13">
    <location>
        <position position="71"/>
    </location>
</feature>
<keyword evidence="6" id="KW-0645">Protease</keyword>
<feature type="binding site" evidence="14">
    <location>
        <position position="252"/>
    </location>
    <ligand>
        <name>substrate</name>
    </ligand>
</feature>
<evidence type="ECO:0000256" key="16">
    <source>
        <dbReference type="SAM" id="SignalP"/>
    </source>
</evidence>
<dbReference type="GO" id="GO:0071555">
    <property type="term" value="P:cell wall organization"/>
    <property type="evidence" value="ECO:0007669"/>
    <property type="project" value="UniProtKB-KW"/>
</dbReference>
<organism evidence="18 19">
    <name type="scientific">Mesobacillus subterraneus</name>
    <dbReference type="NCBI Taxonomy" id="285983"/>
    <lineage>
        <taxon>Bacteria</taxon>
        <taxon>Bacillati</taxon>
        <taxon>Bacillota</taxon>
        <taxon>Bacilli</taxon>
        <taxon>Bacillales</taxon>
        <taxon>Bacillaceae</taxon>
        <taxon>Mesobacillus</taxon>
    </lineage>
</organism>
<dbReference type="InterPro" id="IPR012338">
    <property type="entry name" value="Beta-lactam/transpept-like"/>
</dbReference>
<feature type="chain" id="PRO_5002315757" description="serine-type D-Ala-D-Ala carboxypeptidase" evidence="16">
    <location>
        <begin position="33"/>
        <end position="443"/>
    </location>
</feature>
<evidence type="ECO:0000256" key="4">
    <source>
        <dbReference type="ARBA" id="ARBA00012448"/>
    </source>
</evidence>
<dbReference type="InterPro" id="IPR012907">
    <property type="entry name" value="Peptidase_S11_C"/>
</dbReference>
<evidence type="ECO:0000259" key="17">
    <source>
        <dbReference type="SMART" id="SM00936"/>
    </source>
</evidence>
<evidence type="ECO:0000256" key="9">
    <source>
        <dbReference type="ARBA" id="ARBA00022960"/>
    </source>
</evidence>
<keyword evidence="5 18" id="KW-0121">Carboxypeptidase</keyword>
<dbReference type="GO" id="GO:0009252">
    <property type="term" value="P:peptidoglycan biosynthetic process"/>
    <property type="evidence" value="ECO:0007669"/>
    <property type="project" value="UniProtKB-UniPathway"/>
</dbReference>
<dbReference type="UniPathway" id="UPA00219"/>
<dbReference type="Gene3D" id="3.40.710.10">
    <property type="entry name" value="DD-peptidase/beta-lactamase superfamily"/>
    <property type="match status" value="1"/>
</dbReference>
<evidence type="ECO:0000313" key="19">
    <source>
        <dbReference type="Proteomes" id="UP000032512"/>
    </source>
</evidence>
<dbReference type="Pfam" id="PF07943">
    <property type="entry name" value="PBP5_C"/>
    <property type="match status" value="1"/>
</dbReference>
<evidence type="ECO:0000256" key="14">
    <source>
        <dbReference type="PIRSR" id="PIRSR618044-2"/>
    </source>
</evidence>
<dbReference type="InterPro" id="IPR015956">
    <property type="entry name" value="Peniciliin-bd_prot_C_sf"/>
</dbReference>
<evidence type="ECO:0000256" key="7">
    <source>
        <dbReference type="ARBA" id="ARBA00022729"/>
    </source>
</evidence>
<feature type="active site" evidence="13">
    <location>
        <position position="132"/>
    </location>
</feature>
<feature type="signal peptide" evidence="16">
    <location>
        <begin position="1"/>
        <end position="32"/>
    </location>
</feature>
<keyword evidence="8" id="KW-0378">Hydrolase</keyword>
<dbReference type="Proteomes" id="UP000032512">
    <property type="component" value="Unassembled WGS sequence"/>
</dbReference>
<dbReference type="Gene3D" id="2.60.410.10">
    <property type="entry name" value="D-Ala-D-Ala carboxypeptidase, C-terminal domain"/>
    <property type="match status" value="1"/>
</dbReference>
<dbReference type="SMART" id="SM00936">
    <property type="entry name" value="PBP5_C"/>
    <property type="match status" value="1"/>
</dbReference>
<dbReference type="SUPFAM" id="SSF69189">
    <property type="entry name" value="Penicillin-binding protein associated domain"/>
    <property type="match status" value="1"/>
</dbReference>
<evidence type="ECO:0000256" key="10">
    <source>
        <dbReference type="ARBA" id="ARBA00022984"/>
    </source>
</evidence>
<comment type="caution">
    <text evidence="18">The sequence shown here is derived from an EMBL/GenBank/DDBJ whole genome shotgun (WGS) entry which is preliminary data.</text>
</comment>
<dbReference type="PATRIC" id="fig|285983.3.peg.3763"/>
<dbReference type="PANTHER" id="PTHR21581:SF11">
    <property type="entry name" value="D-ALANYL-D-ALANINE CARBOXYPEPTIDASE DACA"/>
    <property type="match status" value="1"/>
</dbReference>
<dbReference type="SUPFAM" id="SSF56601">
    <property type="entry name" value="beta-lactamase/transpeptidase-like"/>
    <property type="match status" value="1"/>
</dbReference>
<dbReference type="Pfam" id="PF00768">
    <property type="entry name" value="Peptidase_S11"/>
    <property type="match status" value="1"/>
</dbReference>
<dbReference type="EC" id="3.4.16.4" evidence="4"/>
<proteinExistence type="inferred from homology"/>
<keyword evidence="19" id="KW-1185">Reference proteome</keyword>
<protein>
    <recommendedName>
        <fullName evidence="4">serine-type D-Ala-D-Ala carboxypeptidase</fullName>
        <ecNumber evidence="4">3.4.16.4</ecNumber>
    </recommendedName>
</protein>
<accession>A0A0D6ZAQ2</accession>
<evidence type="ECO:0000256" key="5">
    <source>
        <dbReference type="ARBA" id="ARBA00022645"/>
    </source>
</evidence>
<evidence type="ECO:0000256" key="12">
    <source>
        <dbReference type="ARBA" id="ARBA00034000"/>
    </source>
</evidence>
<keyword evidence="9" id="KW-0133">Cell shape</keyword>
<dbReference type="PRINTS" id="PR00725">
    <property type="entry name" value="DADACBPTASE1"/>
</dbReference>
<dbReference type="InterPro" id="IPR018044">
    <property type="entry name" value="Peptidase_S11"/>
</dbReference>
<evidence type="ECO:0000256" key="11">
    <source>
        <dbReference type="ARBA" id="ARBA00023316"/>
    </source>
</evidence>
<keyword evidence="11" id="KW-0961">Cell wall biogenesis/degradation</keyword>
<dbReference type="AlphaFoldDB" id="A0A0D6ZAQ2"/>
<comment type="similarity">
    <text evidence="3 15">Belongs to the peptidase S11 family.</text>
</comment>
<reference evidence="18 19" key="1">
    <citation type="submission" date="2015-01" db="EMBL/GenBank/DDBJ databases">
        <title>Draft genome sequences of the supercritical CO2 tolerant bacteria Bacillus subterraneus MITOT1 and Bacillus cereus MIT0214.</title>
        <authorList>
            <person name="Peet K.C."/>
            <person name="Thompson J.R."/>
        </authorList>
    </citation>
    <scope>NUCLEOTIDE SEQUENCE [LARGE SCALE GENOMIC DNA]</scope>
    <source>
        <strain evidence="18 19">MITOT1</strain>
    </source>
</reference>
<feature type="active site" description="Acyl-ester intermediate" evidence="13">
    <location>
        <position position="68"/>
    </location>
</feature>
<evidence type="ECO:0000256" key="3">
    <source>
        <dbReference type="ARBA" id="ARBA00007164"/>
    </source>
</evidence>
<dbReference type="GO" id="GO:0009002">
    <property type="term" value="F:serine-type D-Ala-D-Ala carboxypeptidase activity"/>
    <property type="evidence" value="ECO:0007669"/>
    <property type="project" value="UniProtKB-EC"/>
</dbReference>
<dbReference type="InterPro" id="IPR001967">
    <property type="entry name" value="Peptidase_S11_N"/>
</dbReference>
<evidence type="ECO:0000256" key="2">
    <source>
        <dbReference type="ARBA" id="ARBA00004752"/>
    </source>
</evidence>
<evidence type="ECO:0000256" key="15">
    <source>
        <dbReference type="RuleBase" id="RU004016"/>
    </source>
</evidence>
<feature type="domain" description="Peptidase S11 D-Ala-D-Ala carboxypeptidase A C-terminal" evidence="17">
    <location>
        <begin position="302"/>
        <end position="413"/>
    </location>
</feature>
<keyword evidence="10" id="KW-0573">Peptidoglycan synthesis</keyword>
<evidence type="ECO:0000256" key="13">
    <source>
        <dbReference type="PIRSR" id="PIRSR618044-1"/>
    </source>
</evidence>
<dbReference type="PANTHER" id="PTHR21581">
    <property type="entry name" value="D-ALANYL-D-ALANINE CARBOXYPEPTIDASE"/>
    <property type="match status" value="1"/>
</dbReference>
<evidence type="ECO:0000313" key="18">
    <source>
        <dbReference type="EMBL" id="KIY22869.1"/>
    </source>
</evidence>